<dbReference type="STRING" id="692418.SAMN04488029_3681"/>
<dbReference type="Proteomes" id="UP000192472">
    <property type="component" value="Unassembled WGS sequence"/>
</dbReference>
<dbReference type="EMBL" id="FWYF01000004">
    <property type="protein sequence ID" value="SMD38202.1"/>
    <property type="molecule type" value="Genomic_DNA"/>
</dbReference>
<evidence type="ECO:0008006" key="4">
    <source>
        <dbReference type="Google" id="ProtNLM"/>
    </source>
</evidence>
<evidence type="ECO:0000313" key="2">
    <source>
        <dbReference type="EMBL" id="SMD38202.1"/>
    </source>
</evidence>
<keyword evidence="3" id="KW-1185">Reference proteome</keyword>
<protein>
    <recommendedName>
        <fullName evidence="4">Outer membrane protein beta-barrel domain-containing protein</fullName>
    </recommendedName>
</protein>
<evidence type="ECO:0000256" key="1">
    <source>
        <dbReference type="SAM" id="SignalP"/>
    </source>
</evidence>
<dbReference type="OrthoDB" id="1466900at2"/>
<proteinExistence type="predicted"/>
<feature type="signal peptide" evidence="1">
    <location>
        <begin position="1"/>
        <end position="21"/>
    </location>
</feature>
<dbReference type="RefSeq" id="WP_084374301.1">
    <property type="nucleotide sequence ID" value="NZ_FWYF01000004.1"/>
</dbReference>
<accession>A0A1W2GP26</accession>
<evidence type="ECO:0000313" key="3">
    <source>
        <dbReference type="Proteomes" id="UP000192472"/>
    </source>
</evidence>
<organism evidence="2 3">
    <name type="scientific">Reichenbachiella faecimaris</name>
    <dbReference type="NCBI Taxonomy" id="692418"/>
    <lineage>
        <taxon>Bacteria</taxon>
        <taxon>Pseudomonadati</taxon>
        <taxon>Bacteroidota</taxon>
        <taxon>Cytophagia</taxon>
        <taxon>Cytophagales</taxon>
        <taxon>Reichenbachiellaceae</taxon>
        <taxon>Reichenbachiella</taxon>
    </lineage>
</organism>
<feature type="chain" id="PRO_5012054458" description="Outer membrane protein beta-barrel domain-containing protein" evidence="1">
    <location>
        <begin position="22"/>
        <end position="278"/>
    </location>
</feature>
<name>A0A1W2GP26_REIFA</name>
<gene>
    <name evidence="2" type="ORF">SAMN04488029_3681</name>
</gene>
<keyword evidence="1" id="KW-0732">Signal</keyword>
<reference evidence="2 3" key="1">
    <citation type="submission" date="2017-04" db="EMBL/GenBank/DDBJ databases">
        <authorList>
            <person name="Afonso C.L."/>
            <person name="Miller P.J."/>
            <person name="Scott M.A."/>
            <person name="Spackman E."/>
            <person name="Goraichik I."/>
            <person name="Dimitrov K.M."/>
            <person name="Suarez D.L."/>
            <person name="Swayne D.E."/>
        </authorList>
    </citation>
    <scope>NUCLEOTIDE SEQUENCE [LARGE SCALE GENOMIC DNA]</scope>
    <source>
        <strain evidence="2 3">DSM 26133</strain>
    </source>
</reference>
<dbReference type="AlphaFoldDB" id="A0A1W2GP26"/>
<sequence length="278" mass="30218">MKNIVIYLMVGVICSGFTALAQDGASTNNAADTDRLKPKAGDFGIGISAIPYLNFLGNFDTDLNLGDQTLYGKYFLTDATAIRAVLSMNNYTQISNLYAQDDAAIALDPTSTAQVIDTRKIKSYNMGLTLGYEIRKDRNRFTFLYGPYAGYQYSTSNTAYTHGNPISALNVNPSSNWAGSASGRTLSSDNGITHTLSGGLFAGIEFFIAKQFSVGADFTLAYSYAWSSQADAKYEAWDGTQVYEFDRPTSPGNKSRALSTNQYSSPTAAGAIYIQFYF</sequence>